<accession>A0A4R2GKE9</accession>
<dbReference type="EMBL" id="SLWK01000003">
    <property type="protein sequence ID" value="TCO09149.1"/>
    <property type="molecule type" value="Genomic_DNA"/>
</dbReference>
<protein>
    <submittedName>
        <fullName evidence="2">Uncharacterized protein DUF4301</fullName>
    </submittedName>
</protein>
<dbReference type="SUPFAM" id="SSF53448">
    <property type="entry name" value="Nucleotide-diphospho-sugar transferases"/>
    <property type="match status" value="1"/>
</dbReference>
<dbReference type="InterPro" id="IPR029044">
    <property type="entry name" value="Nucleotide-diphossugar_trans"/>
</dbReference>
<gene>
    <name evidence="2" type="ORF">EV194_10360</name>
</gene>
<dbReference type="OrthoDB" id="5572060at2"/>
<sequence>MIQSTDKNTLIEKGISEEQLNEQISRFKVGFPDLNIIRPAIPDNGITILNDSKTEEYTKRFTEQLESSISVSKFVPASGAATRMFKDLYQYLENPVPLKTLEINHPVVKFIELLPRFAFFALIQEKLKTYNLNNVHVRKSRAEEIIKAVLGEEVLKYGQLPKGLIHFHKYENDVRSAMEEHLAEGARYALNKNGLVNIHFTVSPEHHELFKEMLYNKGPLIENRFDIGLDVSFSFQKPHTDTLAVTPDNEPFRDESGQLVFRPGGHGALIENLNEQNADLIFVKNIDNVVPEHLMDTTITYKKALGGMLLDVKETIFSFLVKLEKAPAQITIESIVKFINEQLSVKLPENFPAFSNDEKVSYLKSFLNRPIRVCGMVKNEGEPGGGPFIVKDEAGQESLQILETSQINMNDAHQVTQLNNATHFNPVDLVCYVRNYKGKKFDLTKYTDPQTGFISEKSLSGRPLKALELPGLWNGAMANWITLFVEVPIETFNPVKTVNDLLRPQHQPVV</sequence>
<dbReference type="Proteomes" id="UP000295221">
    <property type="component" value="Unassembled WGS sequence"/>
</dbReference>
<name>A0A4R2GKE9_9BACT</name>
<keyword evidence="3" id="KW-1185">Reference proteome</keyword>
<dbReference type="Pfam" id="PF14134">
    <property type="entry name" value="DUF4301"/>
    <property type="match status" value="1"/>
</dbReference>
<comment type="caution">
    <text evidence="2">The sequence shown here is derived from an EMBL/GenBank/DDBJ whole genome shotgun (WGS) entry which is preliminary data.</text>
</comment>
<organism evidence="2 3">
    <name type="scientific">Natronoflexus pectinivorans</name>
    <dbReference type="NCBI Taxonomy" id="682526"/>
    <lineage>
        <taxon>Bacteria</taxon>
        <taxon>Pseudomonadati</taxon>
        <taxon>Bacteroidota</taxon>
        <taxon>Bacteroidia</taxon>
        <taxon>Marinilabiliales</taxon>
        <taxon>Marinilabiliaceae</taxon>
        <taxon>Natronoflexus</taxon>
    </lineage>
</organism>
<dbReference type="RefSeq" id="WP_132432963.1">
    <property type="nucleotide sequence ID" value="NZ_SLWK01000003.1"/>
</dbReference>
<feature type="domain" description="DUF4301" evidence="1">
    <location>
        <begin position="5"/>
        <end position="507"/>
    </location>
</feature>
<dbReference type="InterPro" id="IPR025393">
    <property type="entry name" value="DUF4301"/>
</dbReference>
<dbReference type="AlphaFoldDB" id="A0A4R2GKE9"/>
<reference evidence="2 3" key="1">
    <citation type="submission" date="2019-03" db="EMBL/GenBank/DDBJ databases">
        <title>Genomic Encyclopedia of Type Strains, Phase IV (KMG-IV): sequencing the most valuable type-strain genomes for metagenomic binning, comparative biology and taxonomic classification.</title>
        <authorList>
            <person name="Goeker M."/>
        </authorList>
    </citation>
    <scope>NUCLEOTIDE SEQUENCE [LARGE SCALE GENOMIC DNA]</scope>
    <source>
        <strain evidence="2 3">DSM 24179</strain>
    </source>
</reference>
<evidence type="ECO:0000313" key="3">
    <source>
        <dbReference type="Proteomes" id="UP000295221"/>
    </source>
</evidence>
<proteinExistence type="predicted"/>
<evidence type="ECO:0000313" key="2">
    <source>
        <dbReference type="EMBL" id="TCO09149.1"/>
    </source>
</evidence>
<evidence type="ECO:0000259" key="1">
    <source>
        <dbReference type="Pfam" id="PF14134"/>
    </source>
</evidence>